<name>A0A0R3EC55_9BRAD</name>
<reference evidence="1 2" key="1">
    <citation type="submission" date="2015-09" db="EMBL/GenBank/DDBJ databases">
        <title>Draft Genome Sequence of Bradyrhizobium manausense Strain BR 3351T, a Novel Symbiotic Nitrogen-Fixing Alphaproteobacterium Isolated from Brazilian Amazon Rain Forest.</title>
        <authorList>
            <person name="De Araujo J.L."/>
            <person name="Zilli J.E."/>
        </authorList>
    </citation>
    <scope>NUCLEOTIDE SEQUENCE [LARGE SCALE GENOMIC DNA]</scope>
    <source>
        <strain evidence="1 2">BR3351</strain>
    </source>
</reference>
<dbReference type="InterPro" id="IPR007487">
    <property type="entry name" value="ABC_transpt-TYRBP-like"/>
</dbReference>
<comment type="caution">
    <text evidence="1">The sequence shown here is derived from an EMBL/GenBank/DDBJ whole genome shotgun (WGS) entry which is preliminary data.</text>
</comment>
<sequence length="344" mass="37146">MLGSSSHKVALEENMRRREIIFMVGAALLPLTSRAQSRGTMRRIVMYSATEPLDSMHENSYNRYIRALFAEMRRLGLVEGKTIKIERYGRETGEVTSKATIAAIVDSKPDIIFCVGAGAVFTRATNTIPIVALAIDPVREGLVKSLAHPGGNITGVSFSPEVPIHAKRIALLREMFPALHKLAFLGTRPVLDDQFSAVREAADAQRIQSTSCLIDEPTSEAIYQSAIAKAKDEGANGVMVALDGPPFVDHVVVAKQIAAAGLPAIYPFAEFVAAGGLMSYATDLVELNRRMASDMQVILSGTNPGDIPFYQATRFELFINLKTAKALSLAVPATLTAAADELIE</sequence>
<dbReference type="PANTHER" id="PTHR35271:SF1">
    <property type="entry name" value="ABC TRANSPORTER, SUBSTRATE-BINDING LIPOPROTEIN"/>
    <property type="match status" value="1"/>
</dbReference>
<organism evidence="1 2">
    <name type="scientific">Bradyrhizobium manausense</name>
    <dbReference type="NCBI Taxonomy" id="989370"/>
    <lineage>
        <taxon>Bacteria</taxon>
        <taxon>Pseudomonadati</taxon>
        <taxon>Pseudomonadota</taxon>
        <taxon>Alphaproteobacteria</taxon>
        <taxon>Hyphomicrobiales</taxon>
        <taxon>Nitrobacteraceae</taxon>
        <taxon>Bradyrhizobium</taxon>
    </lineage>
</organism>
<dbReference type="Proteomes" id="UP000051936">
    <property type="component" value="Unassembled WGS sequence"/>
</dbReference>
<dbReference type="Pfam" id="PF04392">
    <property type="entry name" value="ABC_sub_bind"/>
    <property type="match status" value="1"/>
</dbReference>
<dbReference type="PANTHER" id="PTHR35271">
    <property type="entry name" value="ABC TRANSPORTER, SUBSTRATE-BINDING LIPOPROTEIN-RELATED"/>
    <property type="match status" value="1"/>
</dbReference>
<protein>
    <recommendedName>
        <fullName evidence="3">ABC transporter substrate-binding protein</fullName>
    </recommendedName>
</protein>
<proteinExistence type="predicted"/>
<accession>A0A0R3EC55</accession>
<dbReference type="AlphaFoldDB" id="A0A0R3EC55"/>
<evidence type="ECO:0008006" key="3">
    <source>
        <dbReference type="Google" id="ProtNLM"/>
    </source>
</evidence>
<dbReference type="STRING" id="989370.AOQ71_00245"/>
<dbReference type="Gene3D" id="3.40.50.2300">
    <property type="match status" value="2"/>
</dbReference>
<gene>
    <name evidence="1" type="ORF">AOQ71_00245</name>
</gene>
<dbReference type="CDD" id="cd06325">
    <property type="entry name" value="PBP1_ABC_unchar_transporter"/>
    <property type="match status" value="1"/>
</dbReference>
<keyword evidence="2" id="KW-1185">Reference proteome</keyword>
<dbReference type="EMBL" id="LJYG01000002">
    <property type="protein sequence ID" value="KRQ17732.1"/>
    <property type="molecule type" value="Genomic_DNA"/>
</dbReference>
<evidence type="ECO:0000313" key="1">
    <source>
        <dbReference type="EMBL" id="KRQ17732.1"/>
    </source>
</evidence>
<evidence type="ECO:0000313" key="2">
    <source>
        <dbReference type="Proteomes" id="UP000051936"/>
    </source>
</evidence>